<gene>
    <name evidence="2" type="ORF">TNCT_139301</name>
</gene>
<name>A0A8X6FAN8_TRICU</name>
<evidence type="ECO:0000313" key="3">
    <source>
        <dbReference type="Proteomes" id="UP000887116"/>
    </source>
</evidence>
<accession>A0A8X6FAN8</accession>
<dbReference type="EMBL" id="BMAO01021496">
    <property type="protein sequence ID" value="GFQ74947.1"/>
    <property type="molecule type" value="Genomic_DNA"/>
</dbReference>
<evidence type="ECO:0000256" key="1">
    <source>
        <dbReference type="SAM" id="MobiDB-lite"/>
    </source>
</evidence>
<feature type="region of interest" description="Disordered" evidence="1">
    <location>
        <begin position="63"/>
        <end position="86"/>
    </location>
</feature>
<proteinExistence type="predicted"/>
<reference evidence="2" key="1">
    <citation type="submission" date="2020-07" db="EMBL/GenBank/DDBJ databases">
        <title>Multicomponent nature underlies the extraordinary mechanical properties of spider dragline silk.</title>
        <authorList>
            <person name="Kono N."/>
            <person name="Nakamura H."/>
            <person name="Mori M."/>
            <person name="Yoshida Y."/>
            <person name="Ohtoshi R."/>
            <person name="Malay A.D."/>
            <person name="Moran D.A.P."/>
            <person name="Tomita M."/>
            <person name="Numata K."/>
            <person name="Arakawa K."/>
        </authorList>
    </citation>
    <scope>NUCLEOTIDE SEQUENCE</scope>
</reference>
<evidence type="ECO:0000313" key="2">
    <source>
        <dbReference type="EMBL" id="GFQ74947.1"/>
    </source>
</evidence>
<protein>
    <submittedName>
        <fullName evidence="2">Uncharacterized protein</fullName>
    </submittedName>
</protein>
<dbReference type="AlphaFoldDB" id="A0A8X6FAN8"/>
<keyword evidence="3" id="KW-1185">Reference proteome</keyword>
<comment type="caution">
    <text evidence="2">The sequence shown here is derived from an EMBL/GenBank/DDBJ whole genome shotgun (WGS) entry which is preliminary data.</text>
</comment>
<organism evidence="2 3">
    <name type="scientific">Trichonephila clavata</name>
    <name type="common">Joro spider</name>
    <name type="synonym">Nephila clavata</name>
    <dbReference type="NCBI Taxonomy" id="2740835"/>
    <lineage>
        <taxon>Eukaryota</taxon>
        <taxon>Metazoa</taxon>
        <taxon>Ecdysozoa</taxon>
        <taxon>Arthropoda</taxon>
        <taxon>Chelicerata</taxon>
        <taxon>Arachnida</taxon>
        <taxon>Araneae</taxon>
        <taxon>Araneomorphae</taxon>
        <taxon>Entelegynae</taxon>
        <taxon>Araneoidea</taxon>
        <taxon>Nephilidae</taxon>
        <taxon>Trichonephila</taxon>
    </lineage>
</organism>
<sequence>MPTQIDGFFLPFHIPSRFIGLFQEFHPEIQNNRDLAKMKNPFEPPSLPGKYRSNSLLARWTKEKEKKQPAYAFNSPLQPNPHIHPR</sequence>
<dbReference type="Proteomes" id="UP000887116">
    <property type="component" value="Unassembled WGS sequence"/>
</dbReference>